<evidence type="ECO:0000256" key="2">
    <source>
        <dbReference type="ARBA" id="ARBA00006275"/>
    </source>
</evidence>
<evidence type="ECO:0000256" key="6">
    <source>
        <dbReference type="SAM" id="SignalP"/>
    </source>
</evidence>
<dbReference type="Proteomes" id="UP000095614">
    <property type="component" value="Unassembled WGS sequence"/>
</dbReference>
<dbReference type="SUPFAM" id="SSF48452">
    <property type="entry name" value="TPR-like"/>
    <property type="match status" value="1"/>
</dbReference>
<dbReference type="Proteomes" id="UP000285283">
    <property type="component" value="Unassembled WGS sequence"/>
</dbReference>
<gene>
    <name evidence="11" type="ORF">DWX87_03020</name>
    <name evidence="9" type="ORF">ERS852462_01559</name>
    <name evidence="10" type="ORF">POY80_10440</name>
</gene>
<dbReference type="OrthoDB" id="5694214at2"/>
<accession>A0A174I0E7</accession>
<dbReference type="RefSeq" id="WP_022402063.1">
    <property type="nucleotide sequence ID" value="NZ_DAWEHH010000001.1"/>
</dbReference>
<dbReference type="InterPro" id="IPR033985">
    <property type="entry name" value="SusD-like_N"/>
</dbReference>
<reference evidence="11 13" key="2">
    <citation type="submission" date="2018-08" db="EMBL/GenBank/DDBJ databases">
        <title>A genome reference for cultivated species of the human gut microbiota.</title>
        <authorList>
            <person name="Zou Y."/>
            <person name="Xue W."/>
            <person name="Luo G."/>
        </authorList>
    </citation>
    <scope>NUCLEOTIDE SEQUENCE [LARGE SCALE GENOMIC DNA]</scope>
    <source>
        <strain evidence="11 13">AF21-53</strain>
    </source>
</reference>
<evidence type="ECO:0000259" key="7">
    <source>
        <dbReference type="Pfam" id="PF07980"/>
    </source>
</evidence>
<dbReference type="Proteomes" id="UP001218502">
    <property type="component" value="Unassembled WGS sequence"/>
</dbReference>
<evidence type="ECO:0000313" key="10">
    <source>
        <dbReference type="EMBL" id="MDC1752859.1"/>
    </source>
</evidence>
<evidence type="ECO:0000256" key="3">
    <source>
        <dbReference type="ARBA" id="ARBA00022729"/>
    </source>
</evidence>
<evidence type="ECO:0000313" key="12">
    <source>
        <dbReference type="Proteomes" id="UP000095614"/>
    </source>
</evidence>
<feature type="chain" id="PRO_5042683170" evidence="6">
    <location>
        <begin position="21"/>
        <end position="558"/>
    </location>
</feature>
<feature type="signal peptide" evidence="6">
    <location>
        <begin position="1"/>
        <end position="20"/>
    </location>
</feature>
<feature type="domain" description="SusD-like N-terminal" evidence="8">
    <location>
        <begin position="95"/>
        <end position="230"/>
    </location>
</feature>
<keyword evidence="3 6" id="KW-0732">Signal</keyword>
<comment type="subcellular location">
    <subcellularLocation>
        <location evidence="1">Cell outer membrane</location>
    </subcellularLocation>
</comment>
<dbReference type="InterPro" id="IPR011990">
    <property type="entry name" value="TPR-like_helical_dom_sf"/>
</dbReference>
<proteinExistence type="inferred from homology"/>
<evidence type="ECO:0000313" key="13">
    <source>
        <dbReference type="Proteomes" id="UP000285283"/>
    </source>
</evidence>
<comment type="similarity">
    <text evidence="2">Belongs to the SusD family.</text>
</comment>
<evidence type="ECO:0000256" key="1">
    <source>
        <dbReference type="ARBA" id="ARBA00004442"/>
    </source>
</evidence>
<dbReference type="Gene3D" id="1.25.40.390">
    <property type="match status" value="1"/>
</dbReference>
<dbReference type="CDD" id="cd08977">
    <property type="entry name" value="SusD"/>
    <property type="match status" value="1"/>
</dbReference>
<reference evidence="9 12" key="1">
    <citation type="submission" date="2015-09" db="EMBL/GenBank/DDBJ databases">
        <authorList>
            <consortium name="Pathogen Informatics"/>
        </authorList>
    </citation>
    <scope>NUCLEOTIDE SEQUENCE [LARGE SCALE GENOMIC DNA]</scope>
    <source>
        <strain evidence="9 12">2789STDY5834847</strain>
    </source>
</reference>
<reference evidence="10" key="3">
    <citation type="submission" date="2022-10" db="EMBL/GenBank/DDBJ databases">
        <title>Human gut microbiome strain richness.</title>
        <authorList>
            <person name="Chen-Liaw A."/>
        </authorList>
    </citation>
    <scope>NUCLEOTIDE SEQUENCE</scope>
    <source>
        <strain evidence="10">A1_m1001262Bd0_191120</strain>
    </source>
</reference>
<dbReference type="EMBL" id="JAQNQY010000009">
    <property type="protein sequence ID" value="MDC1752859.1"/>
    <property type="molecule type" value="Genomic_DNA"/>
</dbReference>
<dbReference type="EMBL" id="QRVP01000002">
    <property type="protein sequence ID" value="RGS57013.1"/>
    <property type="molecule type" value="Genomic_DNA"/>
</dbReference>
<feature type="domain" description="RagB/SusD" evidence="7">
    <location>
        <begin position="300"/>
        <end position="556"/>
    </location>
</feature>
<evidence type="ECO:0000313" key="9">
    <source>
        <dbReference type="EMBL" id="CUO78535.1"/>
    </source>
</evidence>
<keyword evidence="5" id="KW-0998">Cell outer membrane</keyword>
<keyword evidence="4" id="KW-0472">Membrane</keyword>
<evidence type="ECO:0000313" key="11">
    <source>
        <dbReference type="EMBL" id="RGS57013.1"/>
    </source>
</evidence>
<dbReference type="InterPro" id="IPR012944">
    <property type="entry name" value="SusD_RagB_dom"/>
</dbReference>
<dbReference type="Pfam" id="PF07980">
    <property type="entry name" value="SusD_RagB"/>
    <property type="match status" value="1"/>
</dbReference>
<dbReference type="Pfam" id="PF14322">
    <property type="entry name" value="SusD-like_3"/>
    <property type="match status" value="1"/>
</dbReference>
<organism evidence="9 12">
    <name type="scientific">Bacteroides uniformis</name>
    <dbReference type="NCBI Taxonomy" id="820"/>
    <lineage>
        <taxon>Bacteria</taxon>
        <taxon>Pseudomonadati</taxon>
        <taxon>Bacteroidota</taxon>
        <taxon>Bacteroidia</taxon>
        <taxon>Bacteroidales</taxon>
        <taxon>Bacteroidaceae</taxon>
        <taxon>Bacteroides</taxon>
    </lineage>
</organism>
<evidence type="ECO:0000256" key="4">
    <source>
        <dbReference type="ARBA" id="ARBA00023136"/>
    </source>
</evidence>
<dbReference type="EMBL" id="CZAF01000004">
    <property type="protein sequence ID" value="CUO78535.1"/>
    <property type="molecule type" value="Genomic_DNA"/>
</dbReference>
<evidence type="ECO:0000256" key="5">
    <source>
        <dbReference type="ARBA" id="ARBA00023237"/>
    </source>
</evidence>
<dbReference type="AlphaFoldDB" id="A0A174I0E7"/>
<dbReference type="GO" id="GO:0009279">
    <property type="term" value="C:cell outer membrane"/>
    <property type="evidence" value="ECO:0007669"/>
    <property type="project" value="UniProtKB-SubCell"/>
</dbReference>
<protein>
    <submittedName>
        <fullName evidence="9 10">Outer membrane protein</fullName>
    </submittedName>
</protein>
<sequence>MKKIYYFLFSILAVATTSCSDDLDIKPTSFISDATVWEDQALINKYVANIYGSMLCGFNRCTAGYGQDWSMSWAGNLDGGTDDIAVVADSPIYTQLNKDAITAQSCPFVNEIWTQEYVVIRRCNELIERIADVSTQVLTENVKSRISAEARFLRAFCYFELARTFGKAPLIVEAQSLDDNLQVAPSSFDEIVDFIVDECNIYAQDLPLTYSESETGHATRGAFLALKARALLYAASPLNSSDNSQKWAAAAQAAQDVINLDIYELYNNGSTPYYSMGFDKTTANKEIIFERRFSYPEGPHNIHMMWSLDAYDAGSWNGVYPTQNLVDAYETTDGKLIDDPTNTLYDPQNPYENRDKRFYQSLLYNGSMWETYEINIVTNTVDESKNGSCKPRLGKARCGYGLRKFIEELDPSTNIYGGYAQSNNFPYFRYAEILLNYAEARNEASSTPDQSVYDAINQVRARAGQPALPDGLTKDEMRKRIKNERRVELFMEEHRFYDLRRWLDGDVLANPIMGINCYDNNVTRRYEISQIEERVFTGEHYFLPIPLTEQQKNPLLAE</sequence>
<name>A0A174I0E7_BACUN</name>
<evidence type="ECO:0000259" key="8">
    <source>
        <dbReference type="Pfam" id="PF14322"/>
    </source>
</evidence>
<dbReference type="PROSITE" id="PS51257">
    <property type="entry name" value="PROKAR_LIPOPROTEIN"/>
    <property type="match status" value="1"/>
</dbReference>